<dbReference type="Gene3D" id="1.20.1250.20">
    <property type="entry name" value="MFS general substrate transporter like domains"/>
    <property type="match status" value="1"/>
</dbReference>
<evidence type="ECO:0000256" key="1">
    <source>
        <dbReference type="SAM" id="MobiDB-lite"/>
    </source>
</evidence>
<evidence type="ECO:0000256" key="2">
    <source>
        <dbReference type="SAM" id="Phobius"/>
    </source>
</evidence>
<dbReference type="InParanoid" id="K2SBR3"/>
<name>K2SBR3_MACPH</name>
<organism evidence="3 4">
    <name type="scientific">Macrophomina phaseolina (strain MS6)</name>
    <name type="common">Charcoal rot fungus</name>
    <dbReference type="NCBI Taxonomy" id="1126212"/>
    <lineage>
        <taxon>Eukaryota</taxon>
        <taxon>Fungi</taxon>
        <taxon>Dikarya</taxon>
        <taxon>Ascomycota</taxon>
        <taxon>Pezizomycotina</taxon>
        <taxon>Dothideomycetes</taxon>
        <taxon>Dothideomycetes incertae sedis</taxon>
        <taxon>Botryosphaeriales</taxon>
        <taxon>Botryosphaeriaceae</taxon>
        <taxon>Macrophomina</taxon>
    </lineage>
</organism>
<comment type="caution">
    <text evidence="3">The sequence shown here is derived from an EMBL/GenBank/DDBJ whole genome shotgun (WGS) entry which is preliminary data.</text>
</comment>
<dbReference type="EMBL" id="AHHD01000011">
    <property type="protein sequence ID" value="EKG22372.1"/>
    <property type="molecule type" value="Genomic_DNA"/>
</dbReference>
<keyword evidence="2" id="KW-0472">Membrane</keyword>
<gene>
    <name evidence="3" type="ORF">MPH_00269</name>
</gene>
<dbReference type="Proteomes" id="UP000007129">
    <property type="component" value="Unassembled WGS sequence"/>
</dbReference>
<dbReference type="PANTHER" id="PTHR23512">
    <property type="entry name" value="MAJOR FACILITATOR SUPERFAMILY DOMAIN-CONTAINING PROTEIN 1"/>
    <property type="match status" value="1"/>
</dbReference>
<feature type="region of interest" description="Disordered" evidence="1">
    <location>
        <begin position="1"/>
        <end position="30"/>
    </location>
</feature>
<dbReference type="PANTHER" id="PTHR23512:SF12">
    <property type="entry name" value="TRANSPORTER, PUTATIVE (AFU_ORTHOLOGUE AFUA_4G00260)-RELATED"/>
    <property type="match status" value="1"/>
</dbReference>
<dbReference type="AlphaFoldDB" id="K2SBR3"/>
<dbReference type="SUPFAM" id="SSF103473">
    <property type="entry name" value="MFS general substrate transporter"/>
    <property type="match status" value="1"/>
</dbReference>
<dbReference type="OrthoDB" id="424834at2759"/>
<feature type="transmembrane region" description="Helical" evidence="2">
    <location>
        <begin position="176"/>
        <end position="202"/>
    </location>
</feature>
<dbReference type="InterPro" id="IPR036259">
    <property type="entry name" value="MFS_trans_sf"/>
</dbReference>
<dbReference type="InterPro" id="IPR052187">
    <property type="entry name" value="MFSD1"/>
</dbReference>
<accession>K2SBR3</accession>
<dbReference type="VEuPathDB" id="FungiDB:MPH_00269"/>
<evidence type="ECO:0000313" key="3">
    <source>
        <dbReference type="EMBL" id="EKG22372.1"/>
    </source>
</evidence>
<protein>
    <submittedName>
        <fullName evidence="3">Major facilitator superfamily domain general substrate transporter</fullName>
    </submittedName>
</protein>
<reference evidence="3 4" key="1">
    <citation type="journal article" date="2012" name="BMC Genomics">
        <title>Tools to kill: Genome of one of the most destructive plant pathogenic fungi Macrophomina phaseolina.</title>
        <authorList>
            <person name="Islam M.S."/>
            <person name="Haque M.S."/>
            <person name="Islam M.M."/>
            <person name="Emdad E.M."/>
            <person name="Halim A."/>
            <person name="Hossen Q.M.M."/>
            <person name="Hossain M.Z."/>
            <person name="Ahmed B."/>
            <person name="Rahim S."/>
            <person name="Rahman M.S."/>
            <person name="Alam M.M."/>
            <person name="Hou S."/>
            <person name="Wan X."/>
            <person name="Saito J.A."/>
            <person name="Alam M."/>
        </authorList>
    </citation>
    <scope>NUCLEOTIDE SEQUENCE [LARGE SCALE GENOMIC DNA]</scope>
    <source>
        <strain evidence="3 4">MS6</strain>
    </source>
</reference>
<feature type="non-terminal residue" evidence="3">
    <location>
        <position position="1"/>
    </location>
</feature>
<dbReference type="HOGENOM" id="CLU_1117976_0_0_1"/>
<sequence>DVVVGPTEAQEIDDSRSQENTSTDGRRPPPLSWKLASVVLTSLTGFGSNWTAGITGAMKSTLRKELHINNTQFSLLEASEEFIATALILRNGVVTDRIGGVNAIIYGNIIYSVGSIVIATAAQIRSYETMIGVQQSVFGTAYGIKIGMNNAMNIIVRVITGPIQDRDSNSYDNVTIVYVALSMGCVVVSLSLVLISCMAIDLRRLQWTRKQRIANGDRIGDRRDKFSLSFLYGGIVSGAVCSQGEEVLP</sequence>
<keyword evidence="2" id="KW-1133">Transmembrane helix</keyword>
<keyword evidence="2" id="KW-0812">Transmembrane</keyword>
<dbReference type="eggNOG" id="KOG4686">
    <property type="taxonomic scope" value="Eukaryota"/>
</dbReference>
<evidence type="ECO:0000313" key="4">
    <source>
        <dbReference type="Proteomes" id="UP000007129"/>
    </source>
</evidence>
<proteinExistence type="predicted"/>